<evidence type="ECO:0000256" key="1">
    <source>
        <dbReference type="ARBA" id="ARBA00008106"/>
    </source>
</evidence>
<dbReference type="EC" id="3.8.1.2" evidence="3"/>
<dbReference type="InterPro" id="IPR036412">
    <property type="entry name" value="HAD-like_sf"/>
</dbReference>
<reference evidence="3" key="1">
    <citation type="submission" date="2020-02" db="EMBL/GenBank/DDBJ databases">
        <authorList>
            <person name="Meier V. D."/>
        </authorList>
    </citation>
    <scope>NUCLEOTIDE SEQUENCE</scope>
    <source>
        <strain evidence="3">AVDCRST_MAG24</strain>
    </source>
</reference>
<dbReference type="InterPro" id="IPR006439">
    <property type="entry name" value="HAD-SF_hydro_IA"/>
</dbReference>
<evidence type="ECO:0000313" key="3">
    <source>
        <dbReference type="EMBL" id="CAA9343780.1"/>
    </source>
</evidence>
<dbReference type="NCBIfam" id="TIGR01428">
    <property type="entry name" value="HAD_type_II"/>
    <property type="match status" value="1"/>
</dbReference>
<dbReference type="Gene3D" id="3.40.50.1000">
    <property type="entry name" value="HAD superfamily/HAD-like"/>
    <property type="match status" value="1"/>
</dbReference>
<dbReference type="SUPFAM" id="SSF56784">
    <property type="entry name" value="HAD-like"/>
    <property type="match status" value="1"/>
</dbReference>
<dbReference type="Gene3D" id="1.10.150.240">
    <property type="entry name" value="Putative phosphatase, domain 2"/>
    <property type="match status" value="1"/>
</dbReference>
<organism evidence="3">
    <name type="scientific">uncultured Nocardioidaceae bacterium</name>
    <dbReference type="NCBI Taxonomy" id="253824"/>
    <lineage>
        <taxon>Bacteria</taxon>
        <taxon>Bacillati</taxon>
        <taxon>Actinomycetota</taxon>
        <taxon>Actinomycetes</taxon>
        <taxon>Propionibacteriales</taxon>
        <taxon>Nocardioidaceae</taxon>
        <taxon>environmental samples</taxon>
    </lineage>
</organism>
<dbReference type="InterPro" id="IPR023214">
    <property type="entry name" value="HAD_sf"/>
</dbReference>
<evidence type="ECO:0000256" key="2">
    <source>
        <dbReference type="ARBA" id="ARBA00022801"/>
    </source>
</evidence>
<accession>A0A6J4LZ52</accession>
<dbReference type="Pfam" id="PF00702">
    <property type="entry name" value="Hydrolase"/>
    <property type="match status" value="1"/>
</dbReference>
<dbReference type="InterPro" id="IPR023198">
    <property type="entry name" value="PGP-like_dom2"/>
</dbReference>
<gene>
    <name evidence="3" type="ORF">AVDCRST_MAG24-1410</name>
</gene>
<keyword evidence="2 3" id="KW-0378">Hydrolase</keyword>
<dbReference type="PRINTS" id="PR00413">
    <property type="entry name" value="HADHALOGNASE"/>
</dbReference>
<dbReference type="GO" id="GO:0018784">
    <property type="term" value="F:(S)-2-haloacid dehalogenase activity"/>
    <property type="evidence" value="ECO:0007669"/>
    <property type="project" value="UniProtKB-EC"/>
</dbReference>
<name>A0A6J4LZ52_9ACTN</name>
<sequence>MSILVLDVNETLSDMAPLGGVLERHGVPAGLAATWFASVLRDGFALSVHREAPPFAELGGQVLRRLLVHHPSTSDPDQVVEEVLATMQRLDVHPDVVDGLRALAADGHRLVTFTNGSAAGAEGLLERAGVRDLVDRSLSVEGLGVWKPHSEAYTHAVRVLGGKAADLTLVAVHPWDIDGASRAGLRTAYVDRSGAPWPEVFRAPGHWVRSFSELPATLRATSR</sequence>
<dbReference type="PANTHER" id="PTHR43316:SF3">
    <property type="entry name" value="HALOACID DEHALOGENASE, TYPE II (AFU_ORTHOLOGUE AFUA_2G07750)-RELATED"/>
    <property type="match status" value="1"/>
</dbReference>
<protein>
    <submittedName>
        <fullName evidence="3">2-haloalkanoic acid dehalogenase</fullName>
        <ecNumber evidence="3">3.8.1.2</ecNumber>
    </submittedName>
</protein>
<proteinExistence type="inferred from homology"/>
<dbReference type="EMBL" id="CADCUF010000215">
    <property type="protein sequence ID" value="CAA9343780.1"/>
    <property type="molecule type" value="Genomic_DNA"/>
</dbReference>
<dbReference type="AlphaFoldDB" id="A0A6J4LZ52"/>
<dbReference type="PANTHER" id="PTHR43316">
    <property type="entry name" value="HYDROLASE, HALOACID DELAHOGENASE-RELATED"/>
    <property type="match status" value="1"/>
</dbReference>
<dbReference type="InterPro" id="IPR051540">
    <property type="entry name" value="S-2-haloacid_dehalogenase"/>
</dbReference>
<comment type="similarity">
    <text evidence="1">Belongs to the HAD-like hydrolase superfamily. S-2-haloalkanoic acid dehalogenase family.</text>
</comment>
<dbReference type="InterPro" id="IPR006328">
    <property type="entry name" value="2-HAD"/>
</dbReference>